<dbReference type="AlphaFoldDB" id="A0A7I8JZM5"/>
<evidence type="ECO:0000256" key="8">
    <source>
        <dbReference type="ARBA" id="ARBA00023204"/>
    </source>
</evidence>
<keyword evidence="8" id="KW-0234">DNA repair</keyword>
<keyword evidence="4" id="KW-0227">DNA damage</keyword>
<dbReference type="GO" id="GO:0140664">
    <property type="term" value="F:ATP-dependent DNA damage sensor activity"/>
    <property type="evidence" value="ECO:0007669"/>
    <property type="project" value="InterPro"/>
</dbReference>
<evidence type="ECO:0000256" key="6">
    <source>
        <dbReference type="ARBA" id="ARBA00023125"/>
    </source>
</evidence>
<accession>A0A7I8JZM5</accession>
<evidence type="ECO:0000313" key="12">
    <source>
        <dbReference type="Proteomes" id="UP000663760"/>
    </source>
</evidence>
<evidence type="ECO:0000313" key="11">
    <source>
        <dbReference type="EMBL" id="CAA7389491.1"/>
    </source>
</evidence>
<keyword evidence="6" id="KW-0238">DNA-binding</keyword>
<keyword evidence="3" id="KW-0547">Nucleotide-binding</keyword>
<dbReference type="InterPro" id="IPR058766">
    <property type="entry name" value="HHH_XRCC3_RAD51B"/>
</dbReference>
<dbReference type="InterPro" id="IPR027417">
    <property type="entry name" value="P-loop_NTPase"/>
</dbReference>
<dbReference type="EMBL" id="LR746264">
    <property type="protein sequence ID" value="CAA7389491.1"/>
    <property type="molecule type" value="Genomic_DNA"/>
</dbReference>
<reference evidence="11" key="1">
    <citation type="submission" date="2020-02" db="EMBL/GenBank/DDBJ databases">
        <authorList>
            <person name="Scholz U."/>
            <person name="Mascher M."/>
            <person name="Fiebig A."/>
        </authorList>
    </citation>
    <scope>NUCLEOTIDE SEQUENCE</scope>
</reference>
<comment type="subcellular location">
    <subcellularLocation>
        <location evidence="1">Nucleus</location>
    </subcellularLocation>
</comment>
<dbReference type="PIRSF" id="PIRSF005856">
    <property type="entry name" value="Rad51"/>
    <property type="match status" value="1"/>
</dbReference>
<keyword evidence="5" id="KW-0067">ATP-binding</keyword>
<dbReference type="GO" id="GO:0003690">
    <property type="term" value="F:double-stranded DNA binding"/>
    <property type="evidence" value="ECO:0007669"/>
    <property type="project" value="TreeGrafter"/>
</dbReference>
<protein>
    <recommendedName>
        <fullName evidence="10">RecA family profile 1 domain-containing protein</fullName>
    </recommendedName>
</protein>
<evidence type="ECO:0000256" key="1">
    <source>
        <dbReference type="ARBA" id="ARBA00004123"/>
    </source>
</evidence>
<proteinExistence type="inferred from homology"/>
<dbReference type="GO" id="GO:0005524">
    <property type="term" value="F:ATP binding"/>
    <property type="evidence" value="ECO:0007669"/>
    <property type="project" value="UniProtKB-KW"/>
</dbReference>
<dbReference type="GO" id="GO:0005657">
    <property type="term" value="C:replication fork"/>
    <property type="evidence" value="ECO:0007669"/>
    <property type="project" value="TreeGrafter"/>
</dbReference>
<dbReference type="Gene3D" id="3.40.50.300">
    <property type="entry name" value="P-loop containing nucleotide triphosphate hydrolases"/>
    <property type="match status" value="1"/>
</dbReference>
<dbReference type="GO" id="GO:0000400">
    <property type="term" value="F:four-way junction DNA binding"/>
    <property type="evidence" value="ECO:0007669"/>
    <property type="project" value="TreeGrafter"/>
</dbReference>
<dbReference type="GO" id="GO:0000724">
    <property type="term" value="P:double-strand break repair via homologous recombination"/>
    <property type="evidence" value="ECO:0007669"/>
    <property type="project" value="InterPro"/>
</dbReference>
<evidence type="ECO:0000256" key="2">
    <source>
        <dbReference type="ARBA" id="ARBA00007095"/>
    </source>
</evidence>
<dbReference type="InterPro" id="IPR016467">
    <property type="entry name" value="DNA_recomb/repair_RecA-like"/>
</dbReference>
<evidence type="ECO:0000256" key="4">
    <source>
        <dbReference type="ARBA" id="ARBA00022763"/>
    </source>
</evidence>
<keyword evidence="7" id="KW-0233">DNA recombination</keyword>
<evidence type="ECO:0000256" key="3">
    <source>
        <dbReference type="ARBA" id="ARBA00022741"/>
    </source>
</evidence>
<dbReference type="InterPro" id="IPR003593">
    <property type="entry name" value="AAA+_ATPase"/>
</dbReference>
<evidence type="ECO:0000256" key="7">
    <source>
        <dbReference type="ARBA" id="ARBA00023172"/>
    </source>
</evidence>
<dbReference type="InterPro" id="IPR030548">
    <property type="entry name" value="RAD51B"/>
</dbReference>
<dbReference type="GO" id="GO:0033063">
    <property type="term" value="C:Rad51B-Rad51C-Rad51D-XRCC2 complex"/>
    <property type="evidence" value="ECO:0007669"/>
    <property type="project" value="InterPro"/>
</dbReference>
<dbReference type="OrthoDB" id="5957327at2759"/>
<dbReference type="Proteomes" id="UP000663760">
    <property type="component" value="Chromosome 1"/>
</dbReference>
<evidence type="ECO:0000259" key="10">
    <source>
        <dbReference type="PROSITE" id="PS50162"/>
    </source>
</evidence>
<dbReference type="Pfam" id="PF26169">
    <property type="entry name" value="HHH_XRCC3_RpoA"/>
    <property type="match status" value="1"/>
</dbReference>
<dbReference type="InterPro" id="IPR020588">
    <property type="entry name" value="RecA_ATP-bd"/>
</dbReference>
<dbReference type="SUPFAM" id="SSF52540">
    <property type="entry name" value="P-loop containing nucleoside triphosphate hydrolases"/>
    <property type="match status" value="1"/>
</dbReference>
<name>A0A7I8JZM5_SPIIN</name>
<keyword evidence="12" id="KW-1185">Reference proteome</keyword>
<dbReference type="Pfam" id="PF08423">
    <property type="entry name" value="Rad51"/>
    <property type="match status" value="1"/>
</dbReference>
<keyword evidence="9" id="KW-0539">Nucleus</keyword>
<evidence type="ECO:0000256" key="9">
    <source>
        <dbReference type="ARBA" id="ARBA00023242"/>
    </source>
</evidence>
<dbReference type="PANTHER" id="PTHR46456">
    <property type="entry name" value="DNA REPAIR PROTEIN RAD51 HOMOLOG 2"/>
    <property type="match status" value="1"/>
</dbReference>
<comment type="similarity">
    <text evidence="2">Belongs to the RecA family. RAD51 subfamily.</text>
</comment>
<dbReference type="InterPro" id="IPR013632">
    <property type="entry name" value="Rad51_C"/>
</dbReference>
<sequence>MANKLISQIGLPKSIANIFAARSILTAKDALSLTEFELMALLDIDLDQVKSAVSHISAIICPPPQTALSLMEERMQNEFSSGHFPTLLKGLDDALCGGIPFGSLTELVGPAGIGKTQFCLKLSCLAALPACFGGLDGRVVYIDTESKFSSQRMIEIGINSFPQILQANGVLKEMAGRIEVMRPSSLSEFMESLQKIRLPLIRHEIKLLIVDSIAALFSGENNKGIRGRQQHSLGWPLSYLKSVAELSRTPIIVTNQVRGQSHNESIQYPFQGPRTDPIKNSEVLESHLVPALGIQWAHSVTIRLIFEGHSDHQRFLKVAKSPLSPPVVFPFTVDSSGIRLLSDDGVVVMGPDINLIRSHGLVNVTSQ</sequence>
<gene>
    <name evidence="11" type="ORF">SI8410_01001531</name>
</gene>
<organism evidence="11 12">
    <name type="scientific">Spirodela intermedia</name>
    <name type="common">Intermediate duckweed</name>
    <dbReference type="NCBI Taxonomy" id="51605"/>
    <lineage>
        <taxon>Eukaryota</taxon>
        <taxon>Viridiplantae</taxon>
        <taxon>Streptophyta</taxon>
        <taxon>Embryophyta</taxon>
        <taxon>Tracheophyta</taxon>
        <taxon>Spermatophyta</taxon>
        <taxon>Magnoliopsida</taxon>
        <taxon>Liliopsida</taxon>
        <taxon>Araceae</taxon>
        <taxon>Lemnoideae</taxon>
        <taxon>Spirodela</taxon>
    </lineage>
</organism>
<dbReference type="PROSITE" id="PS50162">
    <property type="entry name" value="RECA_2"/>
    <property type="match status" value="1"/>
</dbReference>
<feature type="domain" description="RecA family profile 1" evidence="10">
    <location>
        <begin position="80"/>
        <end position="257"/>
    </location>
</feature>
<dbReference type="SMART" id="SM00382">
    <property type="entry name" value="AAA"/>
    <property type="match status" value="1"/>
</dbReference>
<dbReference type="GO" id="GO:0003697">
    <property type="term" value="F:single-stranded DNA binding"/>
    <property type="evidence" value="ECO:0007669"/>
    <property type="project" value="TreeGrafter"/>
</dbReference>
<evidence type="ECO:0000256" key="5">
    <source>
        <dbReference type="ARBA" id="ARBA00022840"/>
    </source>
</evidence>
<dbReference type="PANTHER" id="PTHR46456:SF1">
    <property type="entry name" value="DNA REPAIR PROTEIN RAD51 HOMOLOG 2"/>
    <property type="match status" value="1"/>
</dbReference>